<gene>
    <name evidence="3" type="ORF">SAMN02745673_01923</name>
</gene>
<feature type="transmembrane region" description="Helical" evidence="1">
    <location>
        <begin position="65"/>
        <end position="84"/>
    </location>
</feature>
<keyword evidence="1" id="KW-0472">Membrane</keyword>
<dbReference type="Proteomes" id="UP000190637">
    <property type="component" value="Unassembled WGS sequence"/>
</dbReference>
<evidence type="ECO:0000256" key="1">
    <source>
        <dbReference type="SAM" id="Phobius"/>
    </source>
</evidence>
<evidence type="ECO:0000313" key="4">
    <source>
        <dbReference type="Proteomes" id="UP000190637"/>
    </source>
</evidence>
<feature type="transmembrane region" description="Helical" evidence="1">
    <location>
        <begin position="179"/>
        <end position="204"/>
    </location>
</feature>
<keyword evidence="1" id="KW-1133">Transmembrane helix</keyword>
<dbReference type="Pfam" id="PF13796">
    <property type="entry name" value="Sensor"/>
    <property type="match status" value="1"/>
</dbReference>
<protein>
    <submittedName>
        <fullName evidence="3">Putative sensor</fullName>
    </submittedName>
</protein>
<feature type="transmembrane region" description="Helical" evidence="1">
    <location>
        <begin position="38"/>
        <end position="59"/>
    </location>
</feature>
<feature type="transmembrane region" description="Helical" evidence="1">
    <location>
        <begin position="137"/>
        <end position="159"/>
    </location>
</feature>
<evidence type="ECO:0000259" key="2">
    <source>
        <dbReference type="Pfam" id="PF13796"/>
    </source>
</evidence>
<dbReference type="STRING" id="1122192.SAMN02745673_01923"/>
<organism evidence="3 4">
    <name type="scientific">Marinactinospora thermotolerans DSM 45154</name>
    <dbReference type="NCBI Taxonomy" id="1122192"/>
    <lineage>
        <taxon>Bacteria</taxon>
        <taxon>Bacillati</taxon>
        <taxon>Actinomycetota</taxon>
        <taxon>Actinomycetes</taxon>
        <taxon>Streptosporangiales</taxon>
        <taxon>Nocardiopsidaceae</taxon>
        <taxon>Marinactinospora</taxon>
    </lineage>
</organism>
<reference evidence="3 4" key="1">
    <citation type="submission" date="2017-02" db="EMBL/GenBank/DDBJ databases">
        <authorList>
            <person name="Peterson S.W."/>
        </authorList>
    </citation>
    <scope>NUCLEOTIDE SEQUENCE [LARGE SCALE GENOMIC DNA]</scope>
    <source>
        <strain evidence="3 4">DSM 45154</strain>
    </source>
</reference>
<keyword evidence="4" id="KW-1185">Reference proteome</keyword>
<keyword evidence="1" id="KW-0812">Transmembrane</keyword>
<feature type="domain" description="Putative sensor" evidence="2">
    <location>
        <begin position="39"/>
        <end position="223"/>
    </location>
</feature>
<name>A0A1T4PNW9_9ACTN</name>
<dbReference type="EMBL" id="FUWS01000004">
    <property type="protein sequence ID" value="SJZ93264.1"/>
    <property type="molecule type" value="Genomic_DNA"/>
</dbReference>
<proteinExistence type="predicted"/>
<evidence type="ECO:0000313" key="3">
    <source>
        <dbReference type="EMBL" id="SJZ93264.1"/>
    </source>
</evidence>
<accession>A0A1T4PNW9</accession>
<dbReference type="InterPro" id="IPR025828">
    <property type="entry name" value="Put_sensor_dom"/>
</dbReference>
<sequence length="238" mass="25216">MGAPPPVLIPGVVPFHVPFRNFDSMTDLLRRLGTDTRCVLLGFPLSLVSFVLSVTGLALGVGTAVTVVGVPILALTLLMARGFATAERSLMTDILGRRFPPPRYRRAAPGAGTWRVMTAPLACAQSWMDLLHAVTRLPLAVLTFSVVVSWWAVTLHGLAFPFYRWSLVGIPGYQDLSELIGLGSGATTSLLFHLALSAAFALTLPFVTRACALLNAGLGMALLSPQPVADVAGPRATV</sequence>
<dbReference type="AlphaFoldDB" id="A0A1T4PNW9"/>